<sequence length="144" mass="15695">MRLEERFNGPDVVSGVADYRLQRVRSSGGSDVVAILESKRCLAAKWPSTLVQGAVQALIQLVSIAGRGELSDCVRGSFDRLTLASDGRWWIALSLGDEDVGLLLWPSRDGKALAPVVDLSSEDGLETLVRCLLWSFDPGRQKPK</sequence>
<reference evidence="1" key="1">
    <citation type="submission" date="2021-01" db="EMBL/GenBank/DDBJ databases">
        <authorList>
            <person name="Corre E."/>
            <person name="Pelletier E."/>
            <person name="Niang G."/>
            <person name="Scheremetjew M."/>
            <person name="Finn R."/>
            <person name="Kale V."/>
            <person name="Holt S."/>
            <person name="Cochrane G."/>
            <person name="Meng A."/>
            <person name="Brown T."/>
            <person name="Cohen L."/>
        </authorList>
    </citation>
    <scope>NUCLEOTIDE SEQUENCE</scope>
    <source>
        <strain evidence="1">CCMP3105</strain>
    </source>
</reference>
<proteinExistence type="predicted"/>
<name>A0A7S4PUV0_9DINO</name>
<dbReference type="AlphaFoldDB" id="A0A7S4PUV0"/>
<accession>A0A7S4PUV0</accession>
<protein>
    <submittedName>
        <fullName evidence="1">Uncharacterized protein</fullName>
    </submittedName>
</protein>
<organism evidence="1">
    <name type="scientific">Alexandrium monilatum</name>
    <dbReference type="NCBI Taxonomy" id="311494"/>
    <lineage>
        <taxon>Eukaryota</taxon>
        <taxon>Sar</taxon>
        <taxon>Alveolata</taxon>
        <taxon>Dinophyceae</taxon>
        <taxon>Gonyaulacales</taxon>
        <taxon>Pyrocystaceae</taxon>
        <taxon>Alexandrium</taxon>
    </lineage>
</organism>
<evidence type="ECO:0000313" key="1">
    <source>
        <dbReference type="EMBL" id="CAE4563366.1"/>
    </source>
</evidence>
<gene>
    <name evidence="1" type="ORF">AMON00008_LOCUS2985</name>
</gene>
<dbReference type="EMBL" id="HBNR01004482">
    <property type="protein sequence ID" value="CAE4563366.1"/>
    <property type="molecule type" value="Transcribed_RNA"/>
</dbReference>